<sequence length="297" mass="32026">MAVETTPGDPTNVMLATFRDELAATKADAFKLEFFDGGSLGDEGALMEMLRVNQVQVIPIGSDIVELDQMFAVFDAPFLFDSKEKARKALAGELGEMLKQSLRDTAGLEALAFGELGFRVISNNVRPIDKPADLAGLKLRTPGSAMRIAAFTTLGASPTPMSLGDVYVALRQGALDGQENPMSVIEEFSFHEVQKYISLTNHVYTPITLAMNGRAFDALSDDLKAAVIAAAEAAAEATHKLSDEQDARLVEFFEKAGVAVNKPDLAAFREAAVPVHEQVAQTVTPEFMDKVKSIINE</sequence>
<reference evidence="5" key="1">
    <citation type="journal article" date="2014" name="Int. J. Syst. Evol. Microbiol.">
        <title>Complete genome sequence of Corynebacterium casei LMG S-19264T (=DSM 44701T), isolated from a smear-ripened cheese.</title>
        <authorList>
            <consortium name="US DOE Joint Genome Institute (JGI-PGF)"/>
            <person name="Walter F."/>
            <person name="Albersmeier A."/>
            <person name="Kalinowski J."/>
            <person name="Ruckert C."/>
        </authorList>
    </citation>
    <scope>NUCLEOTIDE SEQUENCE</scope>
    <source>
        <strain evidence="5">CGMCC 1.15320</strain>
    </source>
</reference>
<dbReference type="InterPro" id="IPR018389">
    <property type="entry name" value="DctP_fam"/>
</dbReference>
<evidence type="ECO:0000313" key="6">
    <source>
        <dbReference type="Proteomes" id="UP000636264"/>
    </source>
</evidence>
<evidence type="ECO:0000256" key="1">
    <source>
        <dbReference type="ARBA" id="ARBA00004196"/>
    </source>
</evidence>
<dbReference type="RefSeq" id="WP_210315531.1">
    <property type="nucleotide sequence ID" value="NZ_BMIF01000006.1"/>
</dbReference>
<evidence type="ECO:0000256" key="2">
    <source>
        <dbReference type="ARBA" id="ARBA00009023"/>
    </source>
</evidence>
<proteinExistence type="inferred from homology"/>
<dbReference type="Pfam" id="PF03480">
    <property type="entry name" value="DctP"/>
    <property type="match status" value="1"/>
</dbReference>
<gene>
    <name evidence="5" type="ORF">GCM10011385_23650</name>
</gene>
<dbReference type="NCBIfam" id="NF037995">
    <property type="entry name" value="TRAP_S1"/>
    <property type="match status" value="1"/>
</dbReference>
<evidence type="ECO:0000313" key="5">
    <source>
        <dbReference type="EMBL" id="GGA69071.1"/>
    </source>
</evidence>
<dbReference type="Gene3D" id="3.40.190.170">
    <property type="entry name" value="Bacterial extracellular solute-binding protein, family 7"/>
    <property type="match status" value="1"/>
</dbReference>
<evidence type="ECO:0000256" key="3">
    <source>
        <dbReference type="ARBA" id="ARBA00022448"/>
    </source>
</evidence>
<protein>
    <submittedName>
        <fullName evidence="5">C4-dicarboxylate ABC transporter substrate-binding protein</fullName>
    </submittedName>
</protein>
<comment type="subcellular location">
    <subcellularLocation>
        <location evidence="1">Cell envelope</location>
    </subcellularLocation>
</comment>
<organism evidence="5 6">
    <name type="scientific">Nitratireductor aestuarii</name>
    <dbReference type="NCBI Taxonomy" id="1735103"/>
    <lineage>
        <taxon>Bacteria</taxon>
        <taxon>Pseudomonadati</taxon>
        <taxon>Pseudomonadota</taxon>
        <taxon>Alphaproteobacteria</taxon>
        <taxon>Hyphomicrobiales</taxon>
        <taxon>Phyllobacteriaceae</taxon>
        <taxon>Nitratireductor</taxon>
    </lineage>
</organism>
<dbReference type="EMBL" id="BMIF01000006">
    <property type="protein sequence ID" value="GGA69071.1"/>
    <property type="molecule type" value="Genomic_DNA"/>
</dbReference>
<reference evidence="5" key="2">
    <citation type="submission" date="2020-09" db="EMBL/GenBank/DDBJ databases">
        <authorList>
            <person name="Sun Q."/>
            <person name="Zhou Y."/>
        </authorList>
    </citation>
    <scope>NUCLEOTIDE SEQUENCE</scope>
    <source>
        <strain evidence="5">CGMCC 1.15320</strain>
    </source>
</reference>
<dbReference type="CDD" id="cd13603">
    <property type="entry name" value="PBP2_TRAP_Siap_TeaA_like"/>
    <property type="match status" value="1"/>
</dbReference>
<keyword evidence="4" id="KW-0732">Signal</keyword>
<dbReference type="InterPro" id="IPR038404">
    <property type="entry name" value="TRAP_DctP_sf"/>
</dbReference>
<accession>A0A916W621</accession>
<keyword evidence="3" id="KW-0813">Transport</keyword>
<keyword evidence="6" id="KW-1185">Reference proteome</keyword>
<comment type="caution">
    <text evidence="5">The sequence shown here is derived from an EMBL/GenBank/DDBJ whole genome shotgun (WGS) entry which is preliminary data.</text>
</comment>
<dbReference type="NCBIfam" id="TIGR00787">
    <property type="entry name" value="dctP"/>
    <property type="match status" value="1"/>
</dbReference>
<dbReference type="AlphaFoldDB" id="A0A916W621"/>
<dbReference type="GO" id="GO:0030288">
    <property type="term" value="C:outer membrane-bounded periplasmic space"/>
    <property type="evidence" value="ECO:0007669"/>
    <property type="project" value="InterPro"/>
</dbReference>
<dbReference type="GO" id="GO:0055085">
    <property type="term" value="P:transmembrane transport"/>
    <property type="evidence" value="ECO:0007669"/>
    <property type="project" value="InterPro"/>
</dbReference>
<comment type="similarity">
    <text evidence="2">Belongs to the bacterial solute-binding protein 7 family.</text>
</comment>
<name>A0A916W621_9HYPH</name>
<dbReference type="PANTHER" id="PTHR33376">
    <property type="match status" value="1"/>
</dbReference>
<evidence type="ECO:0000256" key="4">
    <source>
        <dbReference type="ARBA" id="ARBA00022729"/>
    </source>
</evidence>
<dbReference type="PIRSF" id="PIRSF006470">
    <property type="entry name" value="DctB"/>
    <property type="match status" value="1"/>
</dbReference>
<dbReference type="Proteomes" id="UP000636264">
    <property type="component" value="Unassembled WGS sequence"/>
</dbReference>
<dbReference type="PANTHER" id="PTHR33376:SF4">
    <property type="entry name" value="SIALIC ACID-BINDING PERIPLASMIC PROTEIN SIAP"/>
    <property type="match status" value="1"/>
</dbReference>
<dbReference type="InterPro" id="IPR004682">
    <property type="entry name" value="TRAP_DctP"/>
</dbReference>